<dbReference type="SUPFAM" id="SSF53187">
    <property type="entry name" value="Zn-dependent exopeptidases"/>
    <property type="match status" value="1"/>
</dbReference>
<keyword evidence="2" id="KW-1185">Reference proteome</keyword>
<evidence type="ECO:0000313" key="1">
    <source>
        <dbReference type="EMBL" id="KAG9232126.1"/>
    </source>
</evidence>
<evidence type="ECO:0000313" key="2">
    <source>
        <dbReference type="Proteomes" id="UP000824998"/>
    </source>
</evidence>
<dbReference type="AlphaFoldDB" id="A0A9P8C4K9"/>
<name>A0A9P8C4K9_9HELO</name>
<dbReference type="EMBL" id="MU251564">
    <property type="protein sequence ID" value="KAG9232126.1"/>
    <property type="molecule type" value="Genomic_DNA"/>
</dbReference>
<dbReference type="OrthoDB" id="6119954at2759"/>
<organism evidence="1 2">
    <name type="scientific">Amylocarpus encephaloides</name>
    <dbReference type="NCBI Taxonomy" id="45428"/>
    <lineage>
        <taxon>Eukaryota</taxon>
        <taxon>Fungi</taxon>
        <taxon>Dikarya</taxon>
        <taxon>Ascomycota</taxon>
        <taxon>Pezizomycotina</taxon>
        <taxon>Leotiomycetes</taxon>
        <taxon>Helotiales</taxon>
        <taxon>Helotiales incertae sedis</taxon>
        <taxon>Amylocarpus</taxon>
    </lineage>
</organism>
<comment type="caution">
    <text evidence="1">The sequence shown here is derived from an EMBL/GenBank/DDBJ whole genome shotgun (WGS) entry which is preliminary data.</text>
</comment>
<dbReference type="Gene3D" id="3.40.630.10">
    <property type="entry name" value="Zn peptidases"/>
    <property type="match status" value="1"/>
</dbReference>
<gene>
    <name evidence="1" type="ORF">BJ875DRAFT_443449</name>
</gene>
<accession>A0A9P8C4K9</accession>
<dbReference type="Proteomes" id="UP000824998">
    <property type="component" value="Unassembled WGS sequence"/>
</dbReference>
<protein>
    <submittedName>
        <fullName evidence="1">Uncharacterized protein</fullName>
    </submittedName>
</protein>
<sequence>MRFIINGGSHDIKPLTKVLGSIRIPLERLRASNTMCKWSRKPVEKGFPPLNYEPALPVPAAEGATKLLETQDLPGPSSIMRLGEKLSLSTSLAKPVIRGIVNRGLQRSPSASRTALPGETNFSYRSKHIQSLDFSVRQNVGSYAVVGVLGNGSGPSVMLRAEMGALPILEKTNLPYASTVRMPNEERDAGAQAIVDDGLYSKTYTPTPDVVLAQHVVNIRAGYVAT</sequence>
<proteinExistence type="predicted"/>
<reference evidence="1" key="1">
    <citation type="journal article" date="2021" name="IMA Fungus">
        <title>Genomic characterization of three marine fungi, including Emericellopsis atlantica sp. nov. with signatures of a generalist lifestyle and marine biomass degradation.</title>
        <authorList>
            <person name="Hagestad O.C."/>
            <person name="Hou L."/>
            <person name="Andersen J.H."/>
            <person name="Hansen E.H."/>
            <person name="Altermark B."/>
            <person name="Li C."/>
            <person name="Kuhnert E."/>
            <person name="Cox R.J."/>
            <person name="Crous P.W."/>
            <person name="Spatafora J.W."/>
            <person name="Lail K."/>
            <person name="Amirebrahimi M."/>
            <person name="Lipzen A."/>
            <person name="Pangilinan J."/>
            <person name="Andreopoulos W."/>
            <person name="Hayes R.D."/>
            <person name="Ng V."/>
            <person name="Grigoriev I.V."/>
            <person name="Jackson S.A."/>
            <person name="Sutton T.D.S."/>
            <person name="Dobson A.D.W."/>
            <person name="Rama T."/>
        </authorList>
    </citation>
    <scope>NUCLEOTIDE SEQUENCE</scope>
    <source>
        <strain evidence="1">TRa018bII</strain>
    </source>
</reference>